<feature type="domain" description="N-acetyltransferase" evidence="2">
    <location>
        <begin position="23"/>
        <end position="192"/>
    </location>
</feature>
<dbReference type="PANTHER" id="PTHR43441">
    <property type="entry name" value="RIBOSOMAL-PROTEIN-SERINE ACETYLTRANSFERASE"/>
    <property type="match status" value="1"/>
</dbReference>
<sequence length="211" mass="23173">MSRATDPVPVPPALVPRLYGHGLVLRSWDPGSPTDVDAWLRGQANDEFRRWNTPLMPITDLDSARAHLRSKVEAAAQGTGMPFRVTDAVTGETLGQIGLNVVNRVTRSARVGYWVLPEARGQGVATRALTVVARWSLTEFGLHRLELDHADGHGVSCRIAERCGFRYEGTLRDATFAAGRHDAFRDMHLHARLSTDPEPNGESTWPTNTGS</sequence>
<dbReference type="Gene3D" id="3.40.630.30">
    <property type="match status" value="1"/>
</dbReference>
<dbReference type="CDD" id="cd04301">
    <property type="entry name" value="NAT_SF"/>
    <property type="match status" value="1"/>
</dbReference>
<dbReference type="GO" id="GO:0016746">
    <property type="term" value="F:acyltransferase activity"/>
    <property type="evidence" value="ECO:0007669"/>
    <property type="project" value="UniProtKB-KW"/>
</dbReference>
<keyword evidence="3" id="KW-0012">Acyltransferase</keyword>
<dbReference type="Pfam" id="PF13302">
    <property type="entry name" value="Acetyltransf_3"/>
    <property type="match status" value="1"/>
</dbReference>
<feature type="compositionally biased region" description="Polar residues" evidence="1">
    <location>
        <begin position="201"/>
        <end position="211"/>
    </location>
</feature>
<reference evidence="3 4" key="1">
    <citation type="submission" date="2024-12" db="EMBL/GenBank/DDBJ databases">
        <title>Forecasting of Potato common scab and diversities of Pathogenic streptomyces spp. in china.</title>
        <authorList>
            <person name="Handique U."/>
            <person name="Wu J."/>
        </authorList>
    </citation>
    <scope>NUCLEOTIDE SEQUENCE [LARGE SCALE GENOMIC DNA]</scope>
    <source>
        <strain evidence="3 4">ZRIMU1530</strain>
    </source>
</reference>
<evidence type="ECO:0000313" key="4">
    <source>
        <dbReference type="Proteomes" id="UP001631957"/>
    </source>
</evidence>
<proteinExistence type="predicted"/>
<dbReference type="Proteomes" id="UP001631957">
    <property type="component" value="Unassembled WGS sequence"/>
</dbReference>
<comment type="caution">
    <text evidence="3">The sequence shown here is derived from an EMBL/GenBank/DDBJ whole genome shotgun (WGS) entry which is preliminary data.</text>
</comment>
<gene>
    <name evidence="3" type="ORF">ACKI18_04240</name>
</gene>
<feature type="region of interest" description="Disordered" evidence="1">
    <location>
        <begin position="192"/>
        <end position="211"/>
    </location>
</feature>
<protein>
    <submittedName>
        <fullName evidence="3">GNAT family N-acetyltransferase</fullName>
        <ecNumber evidence="3">2.3.-.-</ecNumber>
    </submittedName>
</protein>
<evidence type="ECO:0000259" key="2">
    <source>
        <dbReference type="PROSITE" id="PS51186"/>
    </source>
</evidence>
<evidence type="ECO:0000313" key="3">
    <source>
        <dbReference type="EMBL" id="MFM9607914.1"/>
    </source>
</evidence>
<dbReference type="InterPro" id="IPR051908">
    <property type="entry name" value="Ribosomal_N-acetyltransferase"/>
</dbReference>
<dbReference type="SUPFAM" id="SSF55729">
    <property type="entry name" value="Acyl-CoA N-acyltransferases (Nat)"/>
    <property type="match status" value="1"/>
</dbReference>
<dbReference type="InterPro" id="IPR000182">
    <property type="entry name" value="GNAT_dom"/>
</dbReference>
<dbReference type="EC" id="2.3.-.-" evidence="3"/>
<accession>A0ABW9HIM9</accession>
<organism evidence="3 4">
    <name type="scientific">Streptomyces niveiscabiei</name>
    <dbReference type="NCBI Taxonomy" id="164115"/>
    <lineage>
        <taxon>Bacteria</taxon>
        <taxon>Bacillati</taxon>
        <taxon>Actinomycetota</taxon>
        <taxon>Actinomycetes</taxon>
        <taxon>Kitasatosporales</taxon>
        <taxon>Streptomycetaceae</taxon>
        <taxon>Streptomyces</taxon>
    </lineage>
</organism>
<name>A0ABW9HIM9_9ACTN</name>
<dbReference type="PANTHER" id="PTHR43441:SF10">
    <property type="entry name" value="ACETYLTRANSFERASE"/>
    <property type="match status" value="1"/>
</dbReference>
<evidence type="ECO:0000256" key="1">
    <source>
        <dbReference type="SAM" id="MobiDB-lite"/>
    </source>
</evidence>
<keyword evidence="4" id="KW-1185">Reference proteome</keyword>
<dbReference type="EMBL" id="JBJVNI010000002">
    <property type="protein sequence ID" value="MFM9607914.1"/>
    <property type="molecule type" value="Genomic_DNA"/>
</dbReference>
<dbReference type="PROSITE" id="PS51186">
    <property type="entry name" value="GNAT"/>
    <property type="match status" value="1"/>
</dbReference>
<dbReference type="RefSeq" id="WP_409120455.1">
    <property type="nucleotide sequence ID" value="NZ_JBJVNI010000002.1"/>
</dbReference>
<keyword evidence="3" id="KW-0808">Transferase</keyword>
<dbReference type="InterPro" id="IPR016181">
    <property type="entry name" value="Acyl_CoA_acyltransferase"/>
</dbReference>